<dbReference type="InterPro" id="IPR004104">
    <property type="entry name" value="Gfo/Idh/MocA-like_OxRdtase_C"/>
</dbReference>
<reference evidence="4 5" key="1">
    <citation type="journal article" date="2014" name="Int. J. Syst. Evol. Microbiol.">
        <title>Listeria floridensis sp. nov., Listeria aquatica sp. nov., Listeria cornellensis sp. nov., Listeria riparia sp. nov. and Listeria grandensis sp. nov., from agricultural and natural environments.</title>
        <authorList>
            <person name="den Bakker H.C."/>
            <person name="Warchocki S."/>
            <person name="Wright E.M."/>
            <person name="Allred A.F."/>
            <person name="Ahlstrom C."/>
            <person name="Manuel C.S."/>
            <person name="Stasiewicz M.J."/>
            <person name="Burrell A."/>
            <person name="Roof S."/>
            <person name="Strawn L."/>
            <person name="Fortes E.D."/>
            <person name="Nightingale K.K."/>
            <person name="Kephart D."/>
            <person name="Wiedmann M."/>
        </authorList>
    </citation>
    <scope>NUCLEOTIDE SEQUENCE [LARGE SCALE GENOMIC DNA]</scope>
    <source>
        <strain evidence="4 5">FSL S10-1187</strain>
    </source>
</reference>
<evidence type="ECO:0000313" key="4">
    <source>
        <dbReference type="EMBL" id="EUJ33947.1"/>
    </source>
</evidence>
<dbReference type="EMBL" id="AODF01000001">
    <property type="protein sequence ID" value="EUJ33947.1"/>
    <property type="molecule type" value="Genomic_DNA"/>
</dbReference>
<accession>A0ABN0RIX9</accession>
<dbReference type="NCBIfam" id="NF007574">
    <property type="entry name" value="PRK10206.1"/>
    <property type="match status" value="1"/>
</dbReference>
<dbReference type="InterPro" id="IPR000683">
    <property type="entry name" value="Gfo/Idh/MocA-like_OxRdtase_N"/>
</dbReference>
<dbReference type="PANTHER" id="PTHR43708:SF7">
    <property type="entry name" value="OXIDOREDUCTASE"/>
    <property type="match status" value="1"/>
</dbReference>
<dbReference type="InterPro" id="IPR051317">
    <property type="entry name" value="Gfo/Idh/MocA_oxidoreduct"/>
</dbReference>
<dbReference type="SUPFAM" id="SSF51735">
    <property type="entry name" value="NAD(P)-binding Rossmann-fold domains"/>
    <property type="match status" value="1"/>
</dbReference>
<proteinExistence type="inferred from homology"/>
<dbReference type="PANTHER" id="PTHR43708">
    <property type="entry name" value="CONSERVED EXPRESSED OXIDOREDUCTASE (EUROFUNG)"/>
    <property type="match status" value="1"/>
</dbReference>
<feature type="domain" description="Gfo/Idh/MocA-like oxidoreductase C-terminal" evidence="3">
    <location>
        <begin position="138"/>
        <end position="341"/>
    </location>
</feature>
<comment type="caution">
    <text evidence="4">The sequence shown here is derived from an EMBL/GenBank/DDBJ whole genome shotgun (WGS) entry which is preliminary data.</text>
</comment>
<sequence length="348" mass="39978">MCHYEKTNHGFLRIRKKYKSLSLAYLLERQDRIFVKTIYNPRNKPELEKNYPDTMFTTKVDDVLKDEEIDFISICTPAFTHYELAKICLEHGKNVMIEKPFCETLREAKELIELANEKGLLIMPFQNRRFDGDYLAVKQVLDSGKLGELIEIESHFDYYRPDSNLNKGPNSAGAVYGLGIHLIDQMVALFGRPQAASYDIRSIRNPENPDDYFEINLFYSTWKTKLKSSSLVLTPYPKFIVHGTKGSFVKHGIDRQEKDLKAGIMPGARLFGQDFTEHYGTLSYIAEDGTELTELVETPLGDYGRVYDAVYDTLLLGKEKLVQDSEILTDIEILERGFEKESPSLILL</sequence>
<evidence type="ECO:0000313" key="5">
    <source>
        <dbReference type="Proteomes" id="UP000019249"/>
    </source>
</evidence>
<gene>
    <name evidence="4" type="ORF">MFLO_01985</name>
</gene>
<comment type="similarity">
    <text evidence="1">Belongs to the Gfo/Idh/MocA family.</text>
</comment>
<organism evidence="4 5">
    <name type="scientific">Listeria floridensis FSL S10-1187</name>
    <dbReference type="NCBI Taxonomy" id="1265817"/>
    <lineage>
        <taxon>Bacteria</taxon>
        <taxon>Bacillati</taxon>
        <taxon>Bacillota</taxon>
        <taxon>Bacilli</taxon>
        <taxon>Bacillales</taxon>
        <taxon>Listeriaceae</taxon>
        <taxon>Listeria</taxon>
    </lineage>
</organism>
<dbReference type="Proteomes" id="UP000019249">
    <property type="component" value="Unassembled WGS sequence"/>
</dbReference>
<dbReference type="Gene3D" id="3.30.360.10">
    <property type="entry name" value="Dihydrodipicolinate Reductase, domain 2"/>
    <property type="match status" value="1"/>
</dbReference>
<keyword evidence="5" id="KW-1185">Reference proteome</keyword>
<evidence type="ECO:0000256" key="1">
    <source>
        <dbReference type="ARBA" id="ARBA00010928"/>
    </source>
</evidence>
<evidence type="ECO:0000259" key="2">
    <source>
        <dbReference type="Pfam" id="PF01408"/>
    </source>
</evidence>
<dbReference type="InterPro" id="IPR036291">
    <property type="entry name" value="NAD(P)-bd_dom_sf"/>
</dbReference>
<dbReference type="Pfam" id="PF02894">
    <property type="entry name" value="GFO_IDH_MocA_C"/>
    <property type="match status" value="1"/>
</dbReference>
<dbReference type="Pfam" id="PF01408">
    <property type="entry name" value="GFO_IDH_MocA"/>
    <property type="match status" value="1"/>
</dbReference>
<protein>
    <submittedName>
        <fullName evidence="4">Oxidoreductase</fullName>
    </submittedName>
</protein>
<name>A0ABN0RIX9_9LIST</name>
<evidence type="ECO:0000259" key="3">
    <source>
        <dbReference type="Pfam" id="PF02894"/>
    </source>
</evidence>
<dbReference type="Gene3D" id="3.40.50.720">
    <property type="entry name" value="NAD(P)-binding Rossmann-like Domain"/>
    <property type="match status" value="1"/>
</dbReference>
<feature type="domain" description="Gfo/Idh/MocA-like oxidoreductase N-terminal" evidence="2">
    <location>
        <begin position="23"/>
        <end position="123"/>
    </location>
</feature>